<organism evidence="1 2">
    <name type="scientific">Clunio marinus</name>
    <dbReference type="NCBI Taxonomy" id="568069"/>
    <lineage>
        <taxon>Eukaryota</taxon>
        <taxon>Metazoa</taxon>
        <taxon>Ecdysozoa</taxon>
        <taxon>Arthropoda</taxon>
        <taxon>Hexapoda</taxon>
        <taxon>Insecta</taxon>
        <taxon>Pterygota</taxon>
        <taxon>Neoptera</taxon>
        <taxon>Endopterygota</taxon>
        <taxon>Diptera</taxon>
        <taxon>Nematocera</taxon>
        <taxon>Chironomoidea</taxon>
        <taxon>Chironomidae</taxon>
        <taxon>Clunio</taxon>
    </lineage>
</organism>
<dbReference type="Proteomes" id="UP000183832">
    <property type="component" value="Unassembled WGS sequence"/>
</dbReference>
<dbReference type="EMBL" id="CVRI01000075">
    <property type="protein sequence ID" value="CRL08671.1"/>
    <property type="molecule type" value="Genomic_DNA"/>
</dbReference>
<evidence type="ECO:0000313" key="1">
    <source>
        <dbReference type="EMBL" id="CRL08671.1"/>
    </source>
</evidence>
<keyword evidence="2" id="KW-1185">Reference proteome</keyword>
<protein>
    <submittedName>
        <fullName evidence="1">CLUMA_CG021570, isoform A</fullName>
    </submittedName>
</protein>
<sequence length="74" mass="8439">METKTKKNAETRITRQESNIKNCLRKNVGRQTFKALASQVTAKGDCKWKKVKIVGHEVNEKHQHSSGCRFVIAI</sequence>
<reference evidence="1 2" key="1">
    <citation type="submission" date="2015-04" db="EMBL/GenBank/DDBJ databases">
        <authorList>
            <person name="Syromyatnikov M.Y."/>
            <person name="Popov V.N."/>
        </authorList>
    </citation>
    <scope>NUCLEOTIDE SEQUENCE [LARGE SCALE GENOMIC DNA]</scope>
</reference>
<evidence type="ECO:0000313" key="2">
    <source>
        <dbReference type="Proteomes" id="UP000183832"/>
    </source>
</evidence>
<proteinExistence type="predicted"/>
<dbReference type="AlphaFoldDB" id="A0A1J1J8F4"/>
<name>A0A1J1J8F4_9DIPT</name>
<gene>
    <name evidence="1" type="ORF">CLUMA_CG021570</name>
</gene>
<accession>A0A1J1J8F4</accession>